<dbReference type="PANTHER" id="PTHR43308:SF5">
    <property type="entry name" value="S-LAYER PROTEIN _ PEPTIDOGLYCAN ENDO-BETA-N-ACETYLGLUCOSAMINIDASE"/>
    <property type="match status" value="1"/>
</dbReference>
<feature type="domain" description="SLH" evidence="2">
    <location>
        <begin position="609"/>
        <end position="664"/>
    </location>
</feature>
<sequence length="664" mass="71470">MQRKMGILVVCLLLLQLSINLPTTKAAVFDKKVQEKKTVVAPDVTHIMENYQTGNVKEAVNILDINLKNTYTNLEIGLPNPLNSLKTTTSTAKANSYEGHRVIGAVNASFFLSTGPANLLAKNNQIINYGILGEKFDSPTQKPVAFGISSSGKAIADYYTTKLSFTVDGQTYPIDLINSERTANKNVLYTSVKKTTGTNPWGIDIVVTNASKSTKEVYFGDTITGTVSSITQYGQPGNSAIPADGFVVSVQNKELATKLSTLPADTPIEVNLSIDDKWKDAEFILAAGPLLVKDGKVNISMPTSSSFVTTRSDRTAVAVDSTGTRVFLVTVDGRQSGYSNGTNLKDLASFLISKGASAAINLDGGGSTTMAVRQPFTILPALANKPSGGSERRVSAILQVVNTAPPGQAKTIKLNKVASSIQKGKSMDITVSQIFDEYMNPVTVDPAKLKYTVQGNIGTMAGTKFTATNGGAGKVIVEYEGAKVEVSILVDDSIYKDVKSSFWAYPSIQYLNTRGLIKGYPDGTFKPNNTITRAEAATIIARALDLKKTTNPSFKDVKSTHYAYNEIAAVAEKGILTGREAGSFSPDGKLMRAEMATILKRAYQLTGTTTAKFSDVSTKHWAYDTINTLIANKITDGYEDGTFKPDRQISRAEFATMLDRVENK</sequence>
<keyword evidence="1" id="KW-0732">Signal</keyword>
<dbReference type="Pfam" id="PF00395">
    <property type="entry name" value="SLH"/>
    <property type="match status" value="3"/>
</dbReference>
<dbReference type="Proteomes" id="UP001231362">
    <property type="component" value="Unassembled WGS sequence"/>
</dbReference>
<organism evidence="3 4">
    <name type="scientific">Anoxybacillus andreesenii</name>
    <dbReference type="NCBI Taxonomy" id="1325932"/>
    <lineage>
        <taxon>Bacteria</taxon>
        <taxon>Bacillati</taxon>
        <taxon>Bacillota</taxon>
        <taxon>Bacilli</taxon>
        <taxon>Bacillales</taxon>
        <taxon>Anoxybacillaceae</taxon>
        <taxon>Anoxybacillus</taxon>
    </lineage>
</organism>
<feature type="domain" description="SLH" evidence="2">
    <location>
        <begin position="555"/>
        <end position="608"/>
    </location>
</feature>
<evidence type="ECO:0000259" key="2">
    <source>
        <dbReference type="PROSITE" id="PS51272"/>
    </source>
</evidence>
<evidence type="ECO:0000313" key="4">
    <source>
        <dbReference type="Proteomes" id="UP001231362"/>
    </source>
</evidence>
<dbReference type="InterPro" id="IPR001119">
    <property type="entry name" value="SLH_dom"/>
</dbReference>
<feature type="domain" description="SLH" evidence="2">
    <location>
        <begin position="491"/>
        <end position="554"/>
    </location>
</feature>
<protein>
    <recommendedName>
        <fullName evidence="2">SLH domain-containing protein</fullName>
    </recommendedName>
</protein>
<dbReference type="PROSITE" id="PS51272">
    <property type="entry name" value="SLH"/>
    <property type="match status" value="3"/>
</dbReference>
<accession>A0ABT9UZY6</accession>
<evidence type="ECO:0000256" key="1">
    <source>
        <dbReference type="SAM" id="SignalP"/>
    </source>
</evidence>
<dbReference type="Pfam" id="PF09992">
    <property type="entry name" value="NAGPA"/>
    <property type="match status" value="1"/>
</dbReference>
<gene>
    <name evidence="3" type="ORF">J2S07_000519</name>
</gene>
<feature type="chain" id="PRO_5047021462" description="SLH domain-containing protein" evidence="1">
    <location>
        <begin position="27"/>
        <end position="664"/>
    </location>
</feature>
<reference evidence="3 4" key="1">
    <citation type="submission" date="2023-07" db="EMBL/GenBank/DDBJ databases">
        <title>Genomic Encyclopedia of Type Strains, Phase IV (KMG-IV): sequencing the most valuable type-strain genomes for metagenomic binning, comparative biology and taxonomic classification.</title>
        <authorList>
            <person name="Goeker M."/>
        </authorList>
    </citation>
    <scope>NUCLEOTIDE SEQUENCE [LARGE SCALE GENOMIC DNA]</scope>
    <source>
        <strain evidence="3 4">DSM 23948</strain>
    </source>
</reference>
<dbReference type="RefSeq" id="WP_307148830.1">
    <property type="nucleotide sequence ID" value="NZ_JAUSTU010000002.1"/>
</dbReference>
<keyword evidence="4" id="KW-1185">Reference proteome</keyword>
<proteinExistence type="predicted"/>
<feature type="signal peptide" evidence="1">
    <location>
        <begin position="1"/>
        <end position="26"/>
    </location>
</feature>
<dbReference type="InterPro" id="IPR018711">
    <property type="entry name" value="NAGPA"/>
</dbReference>
<comment type="caution">
    <text evidence="3">The sequence shown here is derived from an EMBL/GenBank/DDBJ whole genome shotgun (WGS) entry which is preliminary data.</text>
</comment>
<name>A0ABT9UZY6_9BACL</name>
<dbReference type="PANTHER" id="PTHR43308">
    <property type="entry name" value="OUTER MEMBRANE PROTEIN ALPHA-RELATED"/>
    <property type="match status" value="1"/>
</dbReference>
<dbReference type="EMBL" id="JAUSTU010000002">
    <property type="protein sequence ID" value="MDQ0154215.1"/>
    <property type="molecule type" value="Genomic_DNA"/>
</dbReference>
<dbReference type="InterPro" id="IPR051465">
    <property type="entry name" value="Cell_Envelope_Struct_Comp"/>
</dbReference>
<evidence type="ECO:0000313" key="3">
    <source>
        <dbReference type="EMBL" id="MDQ0154215.1"/>
    </source>
</evidence>